<gene>
    <name evidence="1" type="ORF">BDK51DRAFT_52144</name>
</gene>
<evidence type="ECO:0000313" key="2">
    <source>
        <dbReference type="Proteomes" id="UP000269721"/>
    </source>
</evidence>
<name>A0A4P9WKQ0_9FUNG</name>
<sequence length="393" mass="43526">MDPNPKTDMTIAWKLTLRGVGARHVSAHFWTMDLCECVFEFGVWSILHHGRIQKTKQELRQWKEDILAASRLQRELVAGPEEAKLEDEIFRVESAIAYMEAKSLDPMELRDSSNPQAGLKLDLLVKNGYMRRGIASRVASIVTDLTDLWHCGSAVLSGNGPRDCSIRSHREPYIAWAKQLQSLFFQKSVKKSPLSSWVIGDNAQTQAGKLCIMSFRWQALSPIHGQDFGDLKLSLKFRPTSGYLGHLLWPSQCDRSLSLGSGGASYGCLSYKLSLHRPKEPAVAVSILAIITPSFHETNKRHVVCSSHASHLEWSQMWQSHLSITAAPVPLVNICIGCSIMDATLQSAVSPKGAPKGAFLALTPSCTALANLLTKETDVAVSTYFNHRCTVDR</sequence>
<organism evidence="1 2">
    <name type="scientific">Blyttiomyces helicus</name>
    <dbReference type="NCBI Taxonomy" id="388810"/>
    <lineage>
        <taxon>Eukaryota</taxon>
        <taxon>Fungi</taxon>
        <taxon>Fungi incertae sedis</taxon>
        <taxon>Chytridiomycota</taxon>
        <taxon>Chytridiomycota incertae sedis</taxon>
        <taxon>Chytridiomycetes</taxon>
        <taxon>Chytridiomycetes incertae sedis</taxon>
        <taxon>Blyttiomyces</taxon>
    </lineage>
</organism>
<keyword evidence="2" id="KW-1185">Reference proteome</keyword>
<evidence type="ECO:0000313" key="1">
    <source>
        <dbReference type="EMBL" id="RKO91750.1"/>
    </source>
</evidence>
<proteinExistence type="predicted"/>
<accession>A0A4P9WKQ0</accession>
<dbReference type="Proteomes" id="UP000269721">
    <property type="component" value="Unassembled WGS sequence"/>
</dbReference>
<dbReference type="EMBL" id="KZ994919">
    <property type="protein sequence ID" value="RKO91750.1"/>
    <property type="molecule type" value="Genomic_DNA"/>
</dbReference>
<reference evidence="2" key="1">
    <citation type="journal article" date="2018" name="Nat. Microbiol.">
        <title>Leveraging single-cell genomics to expand the fungal tree of life.</title>
        <authorList>
            <person name="Ahrendt S.R."/>
            <person name="Quandt C.A."/>
            <person name="Ciobanu D."/>
            <person name="Clum A."/>
            <person name="Salamov A."/>
            <person name="Andreopoulos B."/>
            <person name="Cheng J.F."/>
            <person name="Woyke T."/>
            <person name="Pelin A."/>
            <person name="Henrissat B."/>
            <person name="Reynolds N.K."/>
            <person name="Benny G.L."/>
            <person name="Smith M.E."/>
            <person name="James T.Y."/>
            <person name="Grigoriev I.V."/>
        </authorList>
    </citation>
    <scope>NUCLEOTIDE SEQUENCE [LARGE SCALE GENOMIC DNA]</scope>
</reference>
<dbReference type="AlphaFoldDB" id="A0A4P9WKQ0"/>
<protein>
    <submittedName>
        <fullName evidence="1">Uncharacterized protein</fullName>
    </submittedName>
</protein>